<name>A0A8W4FG08_PIG</name>
<proteinExistence type="predicted"/>
<evidence type="ECO:0000313" key="3">
    <source>
        <dbReference type="Proteomes" id="UP000008227"/>
    </source>
</evidence>
<reference evidence="2" key="3">
    <citation type="submission" date="2025-09" db="UniProtKB">
        <authorList>
            <consortium name="Ensembl"/>
        </authorList>
    </citation>
    <scope>IDENTIFICATION</scope>
</reference>
<accession>A0A8W4FG08</accession>
<dbReference type="AlphaFoldDB" id="A0A8W4FG08"/>
<protein>
    <submittedName>
        <fullName evidence="2">Uncharacterized protein</fullName>
    </submittedName>
</protein>
<feature type="transmembrane region" description="Helical" evidence="1">
    <location>
        <begin position="43"/>
        <end position="64"/>
    </location>
</feature>
<dbReference type="GeneTree" id="ENSGT01150000287040"/>
<reference evidence="2" key="2">
    <citation type="submission" date="2025-08" db="UniProtKB">
        <authorList>
            <consortium name="Ensembl"/>
        </authorList>
    </citation>
    <scope>IDENTIFICATION</scope>
</reference>
<evidence type="ECO:0000313" key="2">
    <source>
        <dbReference type="Ensembl" id="ENSSSCP00000078252.1"/>
    </source>
</evidence>
<sequence length="84" mass="9615">MAILQKSTNNKCCRGCLEEGTLVHCWWDCKLVQPLWKTVWRKLMFNLIALAILGLLWFHINFWIVGSGSLKNIMGNLIGIALNL</sequence>
<reference evidence="2" key="1">
    <citation type="journal article" date="2020" name="Gigascience">
        <title>An improved pig reference genome sequence to enable pig genetics and genomics research.</title>
        <authorList>
            <person name="Warr A."/>
            <person name="Affara N."/>
            <person name="Aken B."/>
            <person name="Beiki H."/>
            <person name="Bickhart D.M."/>
            <person name="Billis K."/>
            <person name="Chow W."/>
            <person name="Eory L."/>
            <person name="Finlayson H.A."/>
            <person name="Flicek P."/>
            <person name="Giron C.G."/>
            <person name="Griffin D.K."/>
            <person name="Hall R."/>
            <person name="Hannum G."/>
            <person name="Hourlier T."/>
            <person name="Howe K."/>
            <person name="Hume D.A."/>
            <person name="Izuogu O."/>
            <person name="Kim K."/>
            <person name="Koren S."/>
            <person name="Liu H."/>
            <person name="Manchanda N."/>
            <person name="Martin F.J."/>
            <person name="Nonneman D.J."/>
            <person name="O'Connor R.E."/>
            <person name="Phillippy A.M."/>
            <person name="Rohrer G.A."/>
            <person name="Rosen B.D."/>
            <person name="Rund L.A."/>
            <person name="Sargent C.A."/>
            <person name="Schook L.B."/>
            <person name="Schroeder S.G."/>
            <person name="Schwartz A.S."/>
            <person name="Skinner B.M."/>
            <person name="Talbot R."/>
            <person name="Tseng E."/>
            <person name="Tuggle C.K."/>
            <person name="Watson M."/>
            <person name="Smith T.P.L."/>
            <person name="Archibald A.L."/>
        </authorList>
    </citation>
    <scope>NUCLEOTIDE SEQUENCE [LARGE SCALE GENOMIC DNA]</scope>
    <source>
        <strain evidence="2">Duroc</strain>
    </source>
</reference>
<keyword evidence="1" id="KW-0472">Membrane</keyword>
<dbReference type="Ensembl" id="ENSSSCT00000092663.1">
    <property type="protein sequence ID" value="ENSSSCP00000078252.1"/>
    <property type="gene ID" value="ENSSSCG00000057437.1"/>
</dbReference>
<organism evidence="2 3">
    <name type="scientific">Sus scrofa</name>
    <name type="common">Pig</name>
    <dbReference type="NCBI Taxonomy" id="9823"/>
    <lineage>
        <taxon>Eukaryota</taxon>
        <taxon>Metazoa</taxon>
        <taxon>Chordata</taxon>
        <taxon>Craniata</taxon>
        <taxon>Vertebrata</taxon>
        <taxon>Euteleostomi</taxon>
        <taxon>Mammalia</taxon>
        <taxon>Eutheria</taxon>
        <taxon>Laurasiatheria</taxon>
        <taxon>Artiodactyla</taxon>
        <taxon>Suina</taxon>
        <taxon>Suidae</taxon>
        <taxon>Sus</taxon>
    </lineage>
</organism>
<evidence type="ECO:0000256" key="1">
    <source>
        <dbReference type="SAM" id="Phobius"/>
    </source>
</evidence>
<keyword evidence="1" id="KW-0812">Transmembrane</keyword>
<keyword evidence="1" id="KW-1133">Transmembrane helix</keyword>
<keyword evidence="3" id="KW-1185">Reference proteome</keyword>
<dbReference type="Proteomes" id="UP000008227">
    <property type="component" value="Chromosome X"/>
</dbReference>